<dbReference type="AlphaFoldDB" id="S8B7Q2"/>
<sequence>MRTSNRPLRSSYGVCGRTPGNSRAWMRETIEAVLIESSFGTCSANRHQVAHARHMAGPRAHLPGLIVCMDSLTEIACASVSGLRDDLSSLDDRAPQMDLSAASGGAGSSCKSGGMEGHADTPDFDEPMERLRLTTGKVPQNFGFKIHLRFFDSSVARPDRLILEASWNKGYEQGLRR</sequence>
<evidence type="ECO:0000313" key="3">
    <source>
        <dbReference type="Proteomes" id="UP000019376"/>
    </source>
</evidence>
<reference evidence="2 3" key="1">
    <citation type="journal article" date="2013" name="PLoS ONE">
        <title>Genomic and secretomic analyses reveal unique features of the lignocellulolytic enzyme system of Penicillium decumbens.</title>
        <authorList>
            <person name="Liu G."/>
            <person name="Zhang L."/>
            <person name="Wei X."/>
            <person name="Zou G."/>
            <person name="Qin Y."/>
            <person name="Ma L."/>
            <person name="Li J."/>
            <person name="Zheng H."/>
            <person name="Wang S."/>
            <person name="Wang C."/>
            <person name="Xun L."/>
            <person name="Zhao G.-P."/>
            <person name="Zhou Z."/>
            <person name="Qu Y."/>
        </authorList>
    </citation>
    <scope>NUCLEOTIDE SEQUENCE [LARGE SCALE GENOMIC DNA]</scope>
    <source>
        <strain evidence="3">114-2 / CGMCC 5302</strain>
    </source>
</reference>
<protein>
    <submittedName>
        <fullName evidence="2">Uncharacterized protein</fullName>
    </submittedName>
</protein>
<feature type="compositionally biased region" description="Low complexity" evidence="1">
    <location>
        <begin position="100"/>
        <end position="113"/>
    </location>
</feature>
<name>S8B7Q2_PENO1</name>
<proteinExistence type="predicted"/>
<evidence type="ECO:0000256" key="1">
    <source>
        <dbReference type="SAM" id="MobiDB-lite"/>
    </source>
</evidence>
<gene>
    <name evidence="2" type="ORF">PDE_09993</name>
</gene>
<accession>S8B7Q2</accession>
<dbReference type="HOGENOM" id="CLU_1518403_0_0_1"/>
<organism evidence="2 3">
    <name type="scientific">Penicillium oxalicum (strain 114-2 / CGMCC 5302)</name>
    <name type="common">Penicillium decumbens</name>
    <dbReference type="NCBI Taxonomy" id="933388"/>
    <lineage>
        <taxon>Eukaryota</taxon>
        <taxon>Fungi</taxon>
        <taxon>Dikarya</taxon>
        <taxon>Ascomycota</taxon>
        <taxon>Pezizomycotina</taxon>
        <taxon>Eurotiomycetes</taxon>
        <taxon>Eurotiomycetidae</taxon>
        <taxon>Eurotiales</taxon>
        <taxon>Aspergillaceae</taxon>
        <taxon>Penicillium</taxon>
    </lineage>
</organism>
<dbReference type="EMBL" id="KB644415">
    <property type="protein sequence ID" value="EPS35028.1"/>
    <property type="molecule type" value="Genomic_DNA"/>
</dbReference>
<feature type="region of interest" description="Disordered" evidence="1">
    <location>
        <begin position="99"/>
        <end position="125"/>
    </location>
</feature>
<keyword evidence="3" id="KW-1185">Reference proteome</keyword>
<evidence type="ECO:0000313" key="2">
    <source>
        <dbReference type="EMBL" id="EPS35028.1"/>
    </source>
</evidence>
<dbReference type="Proteomes" id="UP000019376">
    <property type="component" value="Unassembled WGS sequence"/>
</dbReference>